<dbReference type="EMBL" id="PQ015378">
    <property type="protein sequence ID" value="XDJ14910.1"/>
    <property type="molecule type" value="Genomic_DNA"/>
</dbReference>
<evidence type="ECO:0000313" key="1">
    <source>
        <dbReference type="EMBL" id="XDJ14910.1"/>
    </source>
</evidence>
<accession>A0AB39CDL5</accession>
<name>A0AB39CDL5_9VIRU</name>
<proteinExistence type="predicted"/>
<sequence>MLQLTRWKASVQAVASLYLTGSHQDVVRGVVKHLNILFNTQFALSPEVERAIAVLETLTKQIGAMFDHHQEDYSVAPDVRMTFIEMQLSRYTLQ</sequence>
<organism evidence="1">
    <name type="scientific">Pseudomonas phage RVTF4</name>
    <dbReference type="NCBI Taxonomy" id="3236931"/>
    <lineage>
        <taxon>Viruses</taxon>
    </lineage>
</organism>
<protein>
    <submittedName>
        <fullName evidence="1">Uncharacterized protein</fullName>
    </submittedName>
</protein>
<reference evidence="1" key="1">
    <citation type="submission" date="2024-07" db="EMBL/GenBank/DDBJ databases">
        <authorList>
            <person name="Bringhurst R.M."/>
            <person name="Homer T.E."/>
        </authorList>
    </citation>
    <scope>NUCLEOTIDE SEQUENCE</scope>
</reference>